<gene>
    <name evidence="2" type="ORF">C8F04DRAFT_1190373</name>
</gene>
<sequence length="506" mass="55960">MYFRARKNSRVITLSGLSLCLQHHLRTLSTGPRPEIVQLLDGSHSDAAHITVATTRVPDFTGDFAQPSPRQLDFGFRARGNLTTVCTNYEATMLPSEGFNPDTDILATRNSDNGVATAFFDTWEASGVVQESHLILVYIFSTPALLLPPPVVSRRNRQVDYPLPLARPWSSALSEYFTTPQSSPELHPFSDSPSVSSHSPSPPFGANYLAQETQFLPLIPPHQLSPAFTLESVAQPQLFPPPDSNRTSQQDLPEPVDLASFLTDKIPNYSSMRDKAIFLAGSKAIQFPVLARRFYAMERILSALQLPTKDSTRRFDAVDGTSLVVTALAVLKLHGWNGSTYSNKQGSYNSASLVAKRIWKGVVPTSSDKDYDMYVTFLGIQFLWRKDGPLDPLLGASIDPSLTSLDEHERMAAQIKQAHLTRCTKLLSTYTLPSPDCDDIISRSSGAISYIYMMSFLVIVEKRSLWTYITWVFSKEDSGPRTLLLSTMPKSAAHGRKIDAGPDLIA</sequence>
<organism evidence="2 3">
    <name type="scientific">Mycena alexandri</name>
    <dbReference type="NCBI Taxonomy" id="1745969"/>
    <lineage>
        <taxon>Eukaryota</taxon>
        <taxon>Fungi</taxon>
        <taxon>Dikarya</taxon>
        <taxon>Basidiomycota</taxon>
        <taxon>Agaricomycotina</taxon>
        <taxon>Agaricomycetes</taxon>
        <taxon>Agaricomycetidae</taxon>
        <taxon>Agaricales</taxon>
        <taxon>Marasmiineae</taxon>
        <taxon>Mycenaceae</taxon>
        <taxon>Mycena</taxon>
    </lineage>
</organism>
<proteinExistence type="predicted"/>
<name>A0AAD6SGT5_9AGAR</name>
<comment type="caution">
    <text evidence="2">The sequence shown here is derived from an EMBL/GenBank/DDBJ whole genome shotgun (WGS) entry which is preliminary data.</text>
</comment>
<reference evidence="2" key="1">
    <citation type="submission" date="2023-03" db="EMBL/GenBank/DDBJ databases">
        <title>Massive genome expansion in bonnet fungi (Mycena s.s.) driven by repeated elements and novel gene families across ecological guilds.</title>
        <authorList>
            <consortium name="Lawrence Berkeley National Laboratory"/>
            <person name="Harder C.B."/>
            <person name="Miyauchi S."/>
            <person name="Viragh M."/>
            <person name="Kuo A."/>
            <person name="Thoen E."/>
            <person name="Andreopoulos B."/>
            <person name="Lu D."/>
            <person name="Skrede I."/>
            <person name="Drula E."/>
            <person name="Henrissat B."/>
            <person name="Morin E."/>
            <person name="Kohler A."/>
            <person name="Barry K."/>
            <person name="LaButti K."/>
            <person name="Morin E."/>
            <person name="Salamov A."/>
            <person name="Lipzen A."/>
            <person name="Mereny Z."/>
            <person name="Hegedus B."/>
            <person name="Baldrian P."/>
            <person name="Stursova M."/>
            <person name="Weitz H."/>
            <person name="Taylor A."/>
            <person name="Grigoriev I.V."/>
            <person name="Nagy L.G."/>
            <person name="Martin F."/>
            <person name="Kauserud H."/>
        </authorList>
    </citation>
    <scope>NUCLEOTIDE SEQUENCE</scope>
    <source>
        <strain evidence="2">CBHHK200</strain>
    </source>
</reference>
<dbReference type="EMBL" id="JARJCM010000136">
    <property type="protein sequence ID" value="KAJ7026561.1"/>
    <property type="molecule type" value="Genomic_DNA"/>
</dbReference>
<evidence type="ECO:0000313" key="2">
    <source>
        <dbReference type="EMBL" id="KAJ7026561.1"/>
    </source>
</evidence>
<protein>
    <submittedName>
        <fullName evidence="2">Uncharacterized protein</fullName>
    </submittedName>
</protein>
<feature type="region of interest" description="Disordered" evidence="1">
    <location>
        <begin position="182"/>
        <end position="203"/>
    </location>
</feature>
<dbReference type="Proteomes" id="UP001218188">
    <property type="component" value="Unassembled WGS sequence"/>
</dbReference>
<evidence type="ECO:0000313" key="3">
    <source>
        <dbReference type="Proteomes" id="UP001218188"/>
    </source>
</evidence>
<feature type="compositionally biased region" description="Low complexity" evidence="1">
    <location>
        <begin position="189"/>
        <end position="199"/>
    </location>
</feature>
<dbReference type="AlphaFoldDB" id="A0AAD6SGT5"/>
<evidence type="ECO:0000256" key="1">
    <source>
        <dbReference type="SAM" id="MobiDB-lite"/>
    </source>
</evidence>
<keyword evidence="3" id="KW-1185">Reference proteome</keyword>
<accession>A0AAD6SGT5</accession>